<dbReference type="Pfam" id="PF00067">
    <property type="entry name" value="p450"/>
    <property type="match status" value="1"/>
</dbReference>
<dbReference type="GO" id="GO:0005506">
    <property type="term" value="F:iron ion binding"/>
    <property type="evidence" value="ECO:0007669"/>
    <property type="project" value="InterPro"/>
</dbReference>
<dbReference type="GeneID" id="9657723"/>
<protein>
    <submittedName>
        <fullName evidence="10">Uncharacterized protein CYP797C1</fullName>
    </submittedName>
</protein>
<evidence type="ECO:0000256" key="2">
    <source>
        <dbReference type="ARBA" id="ARBA00010617"/>
    </source>
</evidence>
<proteinExistence type="inferred from homology"/>
<evidence type="ECO:0000256" key="5">
    <source>
        <dbReference type="ARBA" id="ARBA00023002"/>
    </source>
</evidence>
<dbReference type="GO" id="GO:0020037">
    <property type="term" value="F:heme binding"/>
    <property type="evidence" value="ECO:0007669"/>
    <property type="project" value="InterPro"/>
</dbReference>
<dbReference type="FunCoup" id="D8RTM9">
    <property type="interactions" value="585"/>
</dbReference>
<dbReference type="GO" id="GO:0016705">
    <property type="term" value="F:oxidoreductase activity, acting on paired donors, with incorporation or reduction of molecular oxygen"/>
    <property type="evidence" value="ECO:0007669"/>
    <property type="project" value="InterPro"/>
</dbReference>
<dbReference type="eggNOG" id="KOG0156">
    <property type="taxonomic scope" value="Eukaryota"/>
</dbReference>
<dbReference type="SUPFAM" id="SSF48264">
    <property type="entry name" value="Cytochrome P450"/>
    <property type="match status" value="1"/>
</dbReference>
<keyword evidence="7 9" id="KW-0503">Monooxygenase</keyword>
<evidence type="ECO:0000256" key="7">
    <source>
        <dbReference type="ARBA" id="ARBA00023033"/>
    </source>
</evidence>
<dbReference type="PROSITE" id="PS00086">
    <property type="entry name" value="CYTOCHROME_P450"/>
    <property type="match status" value="1"/>
</dbReference>
<dbReference type="GO" id="GO:0044550">
    <property type="term" value="P:secondary metabolite biosynthetic process"/>
    <property type="evidence" value="ECO:0007669"/>
    <property type="project" value="UniProtKB-ARBA"/>
</dbReference>
<dbReference type="PANTHER" id="PTHR47944">
    <property type="entry name" value="CYTOCHROME P450 98A9"/>
    <property type="match status" value="1"/>
</dbReference>
<keyword evidence="4 8" id="KW-0479">Metal-binding</keyword>
<dbReference type="FunFam" id="1.10.630.10:FF:000126">
    <property type="entry name" value="Predicted protein"/>
    <property type="match status" value="1"/>
</dbReference>
<dbReference type="InterPro" id="IPR001128">
    <property type="entry name" value="Cyt_P450"/>
</dbReference>
<dbReference type="KEGG" id="smo:SELMODRAFT_11244"/>
<gene>
    <name evidence="10" type="primary">CYP797C1</name>
    <name evidence="10" type="ORF">SELMODRAFT_11244</name>
</gene>
<keyword evidence="5 9" id="KW-0560">Oxidoreductase</keyword>
<dbReference type="InterPro" id="IPR036396">
    <property type="entry name" value="Cyt_P450_sf"/>
</dbReference>
<comment type="cofactor">
    <cofactor evidence="1 8">
        <name>heme</name>
        <dbReference type="ChEBI" id="CHEBI:30413"/>
    </cofactor>
</comment>
<feature type="non-terminal residue" evidence="10">
    <location>
        <position position="417"/>
    </location>
</feature>
<dbReference type="PANTHER" id="PTHR47944:SF4">
    <property type="entry name" value="OS09G0441700 PROTEIN"/>
    <property type="match status" value="1"/>
</dbReference>
<accession>D8RTM9</accession>
<dbReference type="STRING" id="88036.D8RTM9"/>
<evidence type="ECO:0000313" key="10">
    <source>
        <dbReference type="EMBL" id="EFJ24708.1"/>
    </source>
</evidence>
<keyword evidence="3 8" id="KW-0349">Heme</keyword>
<keyword evidence="6 8" id="KW-0408">Iron</keyword>
<dbReference type="PRINTS" id="PR00385">
    <property type="entry name" value="P450"/>
</dbReference>
<dbReference type="InterPro" id="IPR002401">
    <property type="entry name" value="Cyt_P450_E_grp-I"/>
</dbReference>
<evidence type="ECO:0000256" key="4">
    <source>
        <dbReference type="ARBA" id="ARBA00022723"/>
    </source>
</evidence>
<dbReference type="CDD" id="cd20618">
    <property type="entry name" value="CYP71_clan"/>
    <property type="match status" value="1"/>
</dbReference>
<dbReference type="Gene3D" id="1.10.630.10">
    <property type="entry name" value="Cytochrome P450"/>
    <property type="match status" value="1"/>
</dbReference>
<comment type="similarity">
    <text evidence="2 9">Belongs to the cytochrome P450 family.</text>
</comment>
<dbReference type="InterPro" id="IPR017972">
    <property type="entry name" value="Cyt_P450_CS"/>
</dbReference>
<dbReference type="AlphaFoldDB" id="D8RTM9"/>
<organism evidence="11">
    <name type="scientific">Selaginella moellendorffii</name>
    <name type="common">Spikemoss</name>
    <dbReference type="NCBI Taxonomy" id="88036"/>
    <lineage>
        <taxon>Eukaryota</taxon>
        <taxon>Viridiplantae</taxon>
        <taxon>Streptophyta</taxon>
        <taxon>Embryophyta</taxon>
        <taxon>Tracheophyta</taxon>
        <taxon>Lycopodiopsida</taxon>
        <taxon>Selaginellales</taxon>
        <taxon>Selaginellaceae</taxon>
        <taxon>Selaginella</taxon>
    </lineage>
</organism>
<dbReference type="GO" id="GO:0004497">
    <property type="term" value="F:monooxygenase activity"/>
    <property type="evidence" value="ECO:0007669"/>
    <property type="project" value="UniProtKB-KW"/>
</dbReference>
<dbReference type="OrthoDB" id="1055148at2759"/>
<evidence type="ECO:0000313" key="11">
    <source>
        <dbReference type="Proteomes" id="UP000001514"/>
    </source>
</evidence>
<dbReference type="HOGENOM" id="CLU_001570_4_1_1"/>
<evidence type="ECO:0000256" key="6">
    <source>
        <dbReference type="ARBA" id="ARBA00023004"/>
    </source>
</evidence>
<keyword evidence="11" id="KW-1185">Reference proteome</keyword>
<dbReference type="Proteomes" id="UP000001514">
    <property type="component" value="Unassembled WGS sequence"/>
</dbReference>
<evidence type="ECO:0000256" key="3">
    <source>
        <dbReference type="ARBA" id="ARBA00022617"/>
    </source>
</evidence>
<evidence type="ECO:0000256" key="1">
    <source>
        <dbReference type="ARBA" id="ARBA00001971"/>
    </source>
</evidence>
<dbReference type="Gramene" id="EFJ24708">
    <property type="protein sequence ID" value="EFJ24708"/>
    <property type="gene ID" value="SELMODRAFT_11244"/>
</dbReference>
<sequence>PLIGHLHLITKQPHRSLQALSKKYGPIMFLKLGMIPSIIVSSPEMAKEALMNNGLAFASRPYLLISEIIGYDFQSIGIHYSEHSRRLRKMCVTELIAPQKLESSLWVRFQELSRAFRILQKSNEEKVAVDMRYLFSTFTFNAFTMILMSKRYFGDTTDDNDQHREIKHVINEIFSLAIKFHITEFVPSYLRCFLEWLDPTIPQFKRLHERQDKFMKKIIKEHKEPTARPKDFMDALLESFSAEDTVKAFITELLLASDSTAVAAEWVMAQLLHNPHVLEKAQFELNLVVGPNRLVQESDFSKLEYLQAIIKETLRLCPPGPLLIPRSSDEACTIGGYYVPKGSTLFVNAFAIGRDPSIWERPTEFMPERFLGRSVDFKGQHFDLIPFGSGRRMCPGMPLALKALELLLANLVHGFDW</sequence>
<evidence type="ECO:0000256" key="8">
    <source>
        <dbReference type="PIRSR" id="PIRSR602401-1"/>
    </source>
</evidence>
<dbReference type="InParanoid" id="D8RTM9"/>
<feature type="binding site" description="axial binding residue" evidence="8">
    <location>
        <position position="394"/>
    </location>
    <ligand>
        <name>heme</name>
        <dbReference type="ChEBI" id="CHEBI:30413"/>
    </ligand>
    <ligandPart>
        <name>Fe</name>
        <dbReference type="ChEBI" id="CHEBI:18248"/>
    </ligandPart>
</feature>
<feature type="non-terminal residue" evidence="10">
    <location>
        <position position="1"/>
    </location>
</feature>
<dbReference type="PRINTS" id="PR00463">
    <property type="entry name" value="EP450I"/>
</dbReference>
<name>D8RTM9_SELML</name>
<reference evidence="10 11" key="1">
    <citation type="journal article" date="2011" name="Science">
        <title>The Selaginella genome identifies genetic changes associated with the evolution of vascular plants.</title>
        <authorList>
            <person name="Banks J.A."/>
            <person name="Nishiyama T."/>
            <person name="Hasebe M."/>
            <person name="Bowman J.L."/>
            <person name="Gribskov M."/>
            <person name="dePamphilis C."/>
            <person name="Albert V.A."/>
            <person name="Aono N."/>
            <person name="Aoyama T."/>
            <person name="Ambrose B.A."/>
            <person name="Ashton N.W."/>
            <person name="Axtell M.J."/>
            <person name="Barker E."/>
            <person name="Barker M.S."/>
            <person name="Bennetzen J.L."/>
            <person name="Bonawitz N.D."/>
            <person name="Chapple C."/>
            <person name="Cheng C."/>
            <person name="Correa L.G."/>
            <person name="Dacre M."/>
            <person name="DeBarry J."/>
            <person name="Dreyer I."/>
            <person name="Elias M."/>
            <person name="Engstrom E.M."/>
            <person name="Estelle M."/>
            <person name="Feng L."/>
            <person name="Finet C."/>
            <person name="Floyd S.K."/>
            <person name="Frommer W.B."/>
            <person name="Fujita T."/>
            <person name="Gramzow L."/>
            <person name="Gutensohn M."/>
            <person name="Harholt J."/>
            <person name="Hattori M."/>
            <person name="Heyl A."/>
            <person name="Hirai T."/>
            <person name="Hiwatashi Y."/>
            <person name="Ishikawa M."/>
            <person name="Iwata M."/>
            <person name="Karol K.G."/>
            <person name="Koehler B."/>
            <person name="Kolukisaoglu U."/>
            <person name="Kubo M."/>
            <person name="Kurata T."/>
            <person name="Lalonde S."/>
            <person name="Li K."/>
            <person name="Li Y."/>
            <person name="Litt A."/>
            <person name="Lyons E."/>
            <person name="Manning G."/>
            <person name="Maruyama T."/>
            <person name="Michael T.P."/>
            <person name="Mikami K."/>
            <person name="Miyazaki S."/>
            <person name="Morinaga S."/>
            <person name="Murata T."/>
            <person name="Mueller-Roeber B."/>
            <person name="Nelson D.R."/>
            <person name="Obara M."/>
            <person name="Oguri Y."/>
            <person name="Olmstead R.G."/>
            <person name="Onodera N."/>
            <person name="Petersen B.L."/>
            <person name="Pils B."/>
            <person name="Prigge M."/>
            <person name="Rensing S.A."/>
            <person name="Riano-Pachon D.M."/>
            <person name="Roberts A.W."/>
            <person name="Sato Y."/>
            <person name="Scheller H.V."/>
            <person name="Schulz B."/>
            <person name="Schulz C."/>
            <person name="Shakirov E.V."/>
            <person name="Shibagaki N."/>
            <person name="Shinohara N."/>
            <person name="Shippen D.E."/>
            <person name="Soerensen I."/>
            <person name="Sotooka R."/>
            <person name="Sugimoto N."/>
            <person name="Sugita M."/>
            <person name="Sumikawa N."/>
            <person name="Tanurdzic M."/>
            <person name="Theissen G."/>
            <person name="Ulvskov P."/>
            <person name="Wakazuki S."/>
            <person name="Weng J.K."/>
            <person name="Willats W.W."/>
            <person name="Wipf D."/>
            <person name="Wolf P.G."/>
            <person name="Yang L."/>
            <person name="Zimmer A.D."/>
            <person name="Zhu Q."/>
            <person name="Mitros T."/>
            <person name="Hellsten U."/>
            <person name="Loque D."/>
            <person name="Otillar R."/>
            <person name="Salamov A."/>
            <person name="Schmutz J."/>
            <person name="Shapiro H."/>
            <person name="Lindquist E."/>
            <person name="Lucas S."/>
            <person name="Rokhsar D."/>
            <person name="Grigoriev I.V."/>
        </authorList>
    </citation>
    <scope>NUCLEOTIDE SEQUENCE [LARGE SCALE GENOMIC DNA]</scope>
</reference>
<dbReference type="EMBL" id="GL377589">
    <property type="protein sequence ID" value="EFJ24708.1"/>
    <property type="molecule type" value="Genomic_DNA"/>
</dbReference>
<evidence type="ECO:0000256" key="9">
    <source>
        <dbReference type="RuleBase" id="RU000461"/>
    </source>
</evidence>